<dbReference type="Pfam" id="PF04304">
    <property type="entry name" value="DUF454"/>
    <property type="match status" value="1"/>
</dbReference>
<feature type="transmembrane region" description="Helical" evidence="1">
    <location>
        <begin position="123"/>
        <end position="141"/>
    </location>
</feature>
<feature type="transmembrane region" description="Helical" evidence="1">
    <location>
        <begin position="98"/>
        <end position="117"/>
    </location>
</feature>
<protein>
    <submittedName>
        <fullName evidence="2">DUF454 domain-containing protein</fullName>
    </submittedName>
</protein>
<name>A0A356W3H9_9PROT</name>
<dbReference type="PANTHER" id="PTHR35813:SF1">
    <property type="entry name" value="INNER MEMBRANE PROTEIN YBAN"/>
    <property type="match status" value="1"/>
</dbReference>
<dbReference type="EMBL" id="DOGS01000016">
    <property type="protein sequence ID" value="HBQ47376.1"/>
    <property type="molecule type" value="Genomic_DNA"/>
</dbReference>
<keyword evidence="1" id="KW-0472">Membrane</keyword>
<dbReference type="PANTHER" id="PTHR35813">
    <property type="entry name" value="INNER MEMBRANE PROTEIN YBAN"/>
    <property type="match status" value="1"/>
</dbReference>
<keyword evidence="1" id="KW-0812">Transmembrane</keyword>
<evidence type="ECO:0000313" key="3">
    <source>
        <dbReference type="Proteomes" id="UP000263957"/>
    </source>
</evidence>
<organism evidence="2 3">
    <name type="scientific">Hyphomonas atlantica</name>
    <dbReference type="NCBI Taxonomy" id="1280948"/>
    <lineage>
        <taxon>Bacteria</taxon>
        <taxon>Pseudomonadati</taxon>
        <taxon>Pseudomonadota</taxon>
        <taxon>Alphaproteobacteria</taxon>
        <taxon>Hyphomonadales</taxon>
        <taxon>Hyphomonadaceae</taxon>
        <taxon>Hyphomonas</taxon>
    </lineage>
</organism>
<sequence length="147" mass="16156">MLQIPTTIPRPTPHLGVASWWRAGNWFRMWIWRAIGSLAFVLGAIGLAIPVWPTTIFWIVAALAFAKSNPIWADWIYRQPGVGPTIKAFIETGAMGREAKIAALIGMSIAAGLIVIFGYRNPWMLGFGLGLIAIGAVFVITRKPLRD</sequence>
<gene>
    <name evidence="2" type="ORF">DD728_00585</name>
</gene>
<dbReference type="GO" id="GO:0005886">
    <property type="term" value="C:plasma membrane"/>
    <property type="evidence" value="ECO:0007669"/>
    <property type="project" value="TreeGrafter"/>
</dbReference>
<reference evidence="2 3" key="1">
    <citation type="journal article" date="2018" name="Nat. Biotechnol.">
        <title>A standardized bacterial taxonomy based on genome phylogeny substantially revises the tree of life.</title>
        <authorList>
            <person name="Parks D.H."/>
            <person name="Chuvochina M."/>
            <person name="Waite D.W."/>
            <person name="Rinke C."/>
            <person name="Skarshewski A."/>
            <person name="Chaumeil P.A."/>
            <person name="Hugenholtz P."/>
        </authorList>
    </citation>
    <scope>NUCLEOTIDE SEQUENCE [LARGE SCALE GENOMIC DNA]</scope>
    <source>
        <strain evidence="2">UBA10378</strain>
    </source>
</reference>
<proteinExistence type="predicted"/>
<dbReference type="InterPro" id="IPR007401">
    <property type="entry name" value="DUF454"/>
</dbReference>
<dbReference type="AlphaFoldDB" id="A0A356W3H9"/>
<feature type="transmembrane region" description="Helical" evidence="1">
    <location>
        <begin position="30"/>
        <end position="49"/>
    </location>
</feature>
<evidence type="ECO:0000256" key="1">
    <source>
        <dbReference type="SAM" id="Phobius"/>
    </source>
</evidence>
<dbReference type="Proteomes" id="UP000263957">
    <property type="component" value="Unassembled WGS sequence"/>
</dbReference>
<evidence type="ECO:0000313" key="2">
    <source>
        <dbReference type="EMBL" id="HBQ47376.1"/>
    </source>
</evidence>
<comment type="caution">
    <text evidence="2">The sequence shown here is derived from an EMBL/GenBank/DDBJ whole genome shotgun (WGS) entry which is preliminary data.</text>
</comment>
<accession>A0A356W3H9</accession>
<keyword evidence="1" id="KW-1133">Transmembrane helix</keyword>
<feature type="transmembrane region" description="Helical" evidence="1">
    <location>
        <begin position="55"/>
        <end position="77"/>
    </location>
</feature>